<dbReference type="HOGENOM" id="CLU_1022487_0_0_9"/>
<dbReference type="Pfam" id="PF01844">
    <property type="entry name" value="HNH"/>
    <property type="match status" value="1"/>
</dbReference>
<gene>
    <name evidence="3" type="ORF">DJ90_2407</name>
</gene>
<evidence type="ECO:0000313" key="4">
    <source>
        <dbReference type="Proteomes" id="UP000029278"/>
    </source>
</evidence>
<keyword evidence="4" id="KW-1185">Reference proteome</keyword>
<feature type="compositionally biased region" description="Basic and acidic residues" evidence="1">
    <location>
        <begin position="108"/>
        <end position="132"/>
    </location>
</feature>
<dbReference type="PATRIC" id="fig|44252.3.peg.755"/>
<dbReference type="Proteomes" id="UP000029278">
    <property type="component" value="Unassembled WGS sequence"/>
</dbReference>
<dbReference type="SMART" id="SM00507">
    <property type="entry name" value="HNHc"/>
    <property type="match status" value="1"/>
</dbReference>
<dbReference type="Gene3D" id="1.10.30.50">
    <property type="match status" value="1"/>
</dbReference>
<organism evidence="3 4">
    <name type="scientific">Paenibacillus macerans</name>
    <name type="common">Bacillus macerans</name>
    <dbReference type="NCBI Taxonomy" id="44252"/>
    <lineage>
        <taxon>Bacteria</taxon>
        <taxon>Bacillati</taxon>
        <taxon>Bacillota</taxon>
        <taxon>Bacilli</taxon>
        <taxon>Bacillales</taxon>
        <taxon>Paenibacillaceae</taxon>
        <taxon>Paenibacillus</taxon>
    </lineage>
</organism>
<sequence>MTQQHAPSFRRDNMEEQRPDMRRNAPVPATKTCAYCGEAKPVSEFLRRTGKRSGKGSRRGACRSCRSLRKQQARMVQEKPRSVESPAVGLAVTADAGAAQAQAARQSGRPDKSKEAARHSRKADEIVPKAGDDVAGAASARRDAKAASLPAVHGTTPKRRIKRALPAPPPRAEGPDVRTLRPNRNGMIRMRGRTDKGRRWQQEVDFELAVTLVREHAAVVVNPHTIRRLYTNKAFRNYILTRDNYTCFFCGEYGDTIDHLLPKAKGGHTTPVNCVCACNLCNQSKADQDLEDFIEGRPR</sequence>
<feature type="compositionally biased region" description="Basic and acidic residues" evidence="1">
    <location>
        <begin position="9"/>
        <end position="23"/>
    </location>
</feature>
<keyword evidence="3" id="KW-0540">Nuclease</keyword>
<dbReference type="EMBL" id="JMQA01000012">
    <property type="protein sequence ID" value="KFN11229.1"/>
    <property type="molecule type" value="Genomic_DNA"/>
</dbReference>
<evidence type="ECO:0000259" key="2">
    <source>
        <dbReference type="SMART" id="SM00507"/>
    </source>
</evidence>
<accession>A0A090ZIR0</accession>
<feature type="region of interest" description="Disordered" evidence="1">
    <location>
        <begin position="46"/>
        <end position="183"/>
    </location>
</feature>
<evidence type="ECO:0000256" key="1">
    <source>
        <dbReference type="SAM" id="MobiDB-lite"/>
    </source>
</evidence>
<proteinExistence type="predicted"/>
<dbReference type="InterPro" id="IPR002711">
    <property type="entry name" value="HNH"/>
</dbReference>
<comment type="caution">
    <text evidence="3">The sequence shown here is derived from an EMBL/GenBank/DDBJ whole genome shotgun (WGS) entry which is preliminary data.</text>
</comment>
<dbReference type="PANTHER" id="PTHR33877:SF2">
    <property type="entry name" value="OS07G0170200 PROTEIN"/>
    <property type="match status" value="1"/>
</dbReference>
<evidence type="ECO:0000313" key="3">
    <source>
        <dbReference type="EMBL" id="KFN11229.1"/>
    </source>
</evidence>
<keyword evidence="3" id="KW-0255">Endonuclease</keyword>
<dbReference type="PANTHER" id="PTHR33877">
    <property type="entry name" value="SLL1193 PROTEIN"/>
    <property type="match status" value="1"/>
</dbReference>
<keyword evidence="3" id="KW-0378">Hydrolase</keyword>
<feature type="domain" description="HNH nuclease" evidence="2">
    <location>
        <begin position="234"/>
        <end position="283"/>
    </location>
</feature>
<reference evidence="3 4" key="1">
    <citation type="submission" date="2014-04" db="EMBL/GenBank/DDBJ databases">
        <authorList>
            <person name="Bishop-Lilly K.A."/>
            <person name="Broomall S.M."/>
            <person name="Chain P.S."/>
            <person name="Chertkov O."/>
            <person name="Coyne S.R."/>
            <person name="Daligault H.E."/>
            <person name="Davenport K.W."/>
            <person name="Erkkila T."/>
            <person name="Frey K.G."/>
            <person name="Gibbons H.S."/>
            <person name="Gu W."/>
            <person name="Jaissle J."/>
            <person name="Johnson S.L."/>
            <person name="Koroleva G.I."/>
            <person name="Ladner J.T."/>
            <person name="Lo C.-C."/>
            <person name="Minogue T.D."/>
            <person name="Munk C."/>
            <person name="Palacios G.F."/>
            <person name="Redden C.L."/>
            <person name="Rosenzweig C.N."/>
            <person name="Scholz M.B."/>
            <person name="Teshima H."/>
            <person name="Xu Y."/>
        </authorList>
    </citation>
    <scope>NUCLEOTIDE SEQUENCE [LARGE SCALE GENOMIC DNA]</scope>
    <source>
        <strain evidence="3 4">8244</strain>
    </source>
</reference>
<dbReference type="CDD" id="cd00085">
    <property type="entry name" value="HNHc"/>
    <property type="match status" value="1"/>
</dbReference>
<dbReference type="STRING" id="44252.DJ90_2407"/>
<dbReference type="InterPro" id="IPR052892">
    <property type="entry name" value="NA-targeting_endonuclease"/>
</dbReference>
<feature type="compositionally biased region" description="Basic residues" evidence="1">
    <location>
        <begin position="48"/>
        <end position="72"/>
    </location>
</feature>
<dbReference type="InterPro" id="IPR003615">
    <property type="entry name" value="HNH_nuc"/>
</dbReference>
<dbReference type="GO" id="GO:0004519">
    <property type="term" value="F:endonuclease activity"/>
    <property type="evidence" value="ECO:0007669"/>
    <property type="project" value="UniProtKB-KW"/>
</dbReference>
<protein>
    <submittedName>
        <fullName evidence="3">HNH endonuclease family protein</fullName>
    </submittedName>
</protein>
<dbReference type="AlphaFoldDB" id="A0A090ZIR0"/>
<feature type="compositionally biased region" description="Low complexity" evidence="1">
    <location>
        <begin position="87"/>
        <end position="104"/>
    </location>
</feature>
<feature type="region of interest" description="Disordered" evidence="1">
    <location>
        <begin position="1"/>
        <end position="28"/>
    </location>
</feature>
<name>A0A090ZIR0_PAEMA</name>